<reference evidence="1" key="1">
    <citation type="submission" date="2014-11" db="EMBL/GenBank/DDBJ databases">
        <authorList>
            <person name="Otto D Thomas"/>
            <person name="Naeem Raeece"/>
        </authorList>
    </citation>
    <scope>NUCLEOTIDE SEQUENCE</scope>
</reference>
<name>A0A0G4HP14_9ALVE</name>
<dbReference type="EMBL" id="CDMZ01003364">
    <property type="protein sequence ID" value="CEM46090.1"/>
    <property type="molecule type" value="Genomic_DNA"/>
</dbReference>
<proteinExistence type="predicted"/>
<accession>A0A0G4HP14</accession>
<protein>
    <submittedName>
        <fullName evidence="1">Uncharacterized protein</fullName>
    </submittedName>
</protein>
<dbReference type="VEuPathDB" id="CryptoDB:Cvel_7761"/>
<organism evidence="1">
    <name type="scientific">Chromera velia CCMP2878</name>
    <dbReference type="NCBI Taxonomy" id="1169474"/>
    <lineage>
        <taxon>Eukaryota</taxon>
        <taxon>Sar</taxon>
        <taxon>Alveolata</taxon>
        <taxon>Colpodellida</taxon>
        <taxon>Chromeraceae</taxon>
        <taxon>Chromera</taxon>
    </lineage>
</organism>
<evidence type="ECO:0000313" key="1">
    <source>
        <dbReference type="EMBL" id="CEM46090.1"/>
    </source>
</evidence>
<gene>
    <name evidence="1" type="ORF">Cvel_7761</name>
</gene>
<dbReference type="AlphaFoldDB" id="A0A0G4HP14"/>
<sequence length="180" mass="19833">MGEPKRLSKGLTNMSGNSVDGRCPDFVLKGPEFEGLRKAVDRIIGAKRVMEKVITRTPRVPEGPVANLSEKRFHDLCTEIKGFDKQQWHVCGTLAGACAQFENELKEVKSVGRWVGVGVRVQEDKVQRCDSGACICEAVGVRVPVVKEDSFRIHLAIIGKLVGKTALALEHRRSDIVNLL</sequence>
<dbReference type="PhylomeDB" id="A0A0G4HP14"/>